<feature type="domain" description="Band 7" evidence="4">
    <location>
        <begin position="1"/>
        <end position="143"/>
    </location>
</feature>
<comment type="similarity">
    <text evidence="2">Belongs to the band 7/mec-2 family.</text>
</comment>
<dbReference type="STRING" id="1806994.A0A507BX35"/>
<reference evidence="5 6" key="1">
    <citation type="journal article" date="2019" name="Sci. Rep.">
        <title>Comparative genomics of chytrid fungi reveal insights into the obligate biotrophic and pathogenic lifestyle of Synchytrium endobioticum.</title>
        <authorList>
            <person name="van de Vossenberg B.T.L.H."/>
            <person name="Warris S."/>
            <person name="Nguyen H.D.T."/>
            <person name="van Gent-Pelzer M.P.E."/>
            <person name="Joly D.L."/>
            <person name="van de Geest H.C."/>
            <person name="Bonants P.J.M."/>
            <person name="Smith D.S."/>
            <person name="Levesque C.A."/>
            <person name="van der Lee T.A.J."/>
        </authorList>
    </citation>
    <scope>NUCLEOTIDE SEQUENCE [LARGE SCALE GENOMIC DNA]</scope>
    <source>
        <strain evidence="5 6">JEL517</strain>
    </source>
</reference>
<comment type="subcellular location">
    <subcellularLocation>
        <location evidence="1">Mitochondrion</location>
    </subcellularLocation>
</comment>
<evidence type="ECO:0000256" key="3">
    <source>
        <dbReference type="ARBA" id="ARBA00023128"/>
    </source>
</evidence>
<sequence>MGAFSRVLEPGLAILVPFLDSIRYVKSLKEVAIEIPSQSAITQDNVTLELDGVLYYKIIDPYRASYGIADHEYAISQLAQTTMRAEIGQMKLDQTLAERTQLNANIVHALNSAAADWGVKCLRYEIRDIHPPENVVAAMHQQVSAERRKRAEILESEGQRQSAINVAEGRKQSAILDSEAIKAKQTNEASGEADAIMLRANATAQSITRIAQAIQESGESGRDAVSLSVASQYVEALSKIGKEGTTVVVPANLADASAMVTSALKMFENVRNVKRIPPPTEM</sequence>
<dbReference type="GO" id="GO:0005739">
    <property type="term" value="C:mitochondrion"/>
    <property type="evidence" value="ECO:0007669"/>
    <property type="project" value="UniProtKB-SubCell"/>
</dbReference>
<dbReference type="PANTHER" id="PTHR43327:SF10">
    <property type="entry name" value="STOMATIN-LIKE PROTEIN 2, MITOCHONDRIAL"/>
    <property type="match status" value="1"/>
</dbReference>
<evidence type="ECO:0000313" key="6">
    <source>
        <dbReference type="Proteomes" id="UP000319731"/>
    </source>
</evidence>
<evidence type="ECO:0000256" key="1">
    <source>
        <dbReference type="ARBA" id="ARBA00004173"/>
    </source>
</evidence>
<dbReference type="Pfam" id="PF01145">
    <property type="entry name" value="Band_7"/>
    <property type="match status" value="1"/>
</dbReference>
<dbReference type="GO" id="GO:0098552">
    <property type="term" value="C:side of membrane"/>
    <property type="evidence" value="ECO:0007669"/>
    <property type="project" value="UniProtKB-ARBA"/>
</dbReference>
<protein>
    <recommendedName>
        <fullName evidence="4">Band 7 domain-containing protein</fullName>
    </recommendedName>
</protein>
<dbReference type="PRINTS" id="PR00721">
    <property type="entry name" value="STOMATIN"/>
</dbReference>
<organism evidence="5 6">
    <name type="scientific">Synchytrium microbalum</name>
    <dbReference type="NCBI Taxonomy" id="1806994"/>
    <lineage>
        <taxon>Eukaryota</taxon>
        <taxon>Fungi</taxon>
        <taxon>Fungi incertae sedis</taxon>
        <taxon>Chytridiomycota</taxon>
        <taxon>Chytridiomycota incertae sedis</taxon>
        <taxon>Chytridiomycetes</taxon>
        <taxon>Synchytriales</taxon>
        <taxon>Synchytriaceae</taxon>
        <taxon>Synchytrium</taxon>
    </lineage>
</organism>
<dbReference type="InterPro" id="IPR036013">
    <property type="entry name" value="Band_7/SPFH_dom_sf"/>
</dbReference>
<evidence type="ECO:0000259" key="4">
    <source>
        <dbReference type="SMART" id="SM00244"/>
    </source>
</evidence>
<dbReference type="AlphaFoldDB" id="A0A507BX35"/>
<name>A0A507BX35_9FUNG</name>
<proteinExistence type="inferred from homology"/>
<dbReference type="OrthoDB" id="434619at2759"/>
<dbReference type="InterPro" id="IPR001107">
    <property type="entry name" value="Band_7"/>
</dbReference>
<dbReference type="RefSeq" id="XP_031024379.1">
    <property type="nucleotide sequence ID" value="XM_031169628.1"/>
</dbReference>
<dbReference type="FunFam" id="3.30.479.30:FF:000004">
    <property type="entry name" value="Putative membrane protease family, stomatin"/>
    <property type="match status" value="1"/>
</dbReference>
<dbReference type="GO" id="GO:0007005">
    <property type="term" value="P:mitochondrion organization"/>
    <property type="evidence" value="ECO:0007669"/>
    <property type="project" value="TreeGrafter"/>
</dbReference>
<dbReference type="Proteomes" id="UP000319731">
    <property type="component" value="Unassembled WGS sequence"/>
</dbReference>
<keyword evidence="6" id="KW-1185">Reference proteome</keyword>
<evidence type="ECO:0000313" key="5">
    <source>
        <dbReference type="EMBL" id="TPX33367.1"/>
    </source>
</evidence>
<comment type="caution">
    <text evidence="5">The sequence shown here is derived from an EMBL/GenBank/DDBJ whole genome shotgun (WGS) entry which is preliminary data.</text>
</comment>
<dbReference type="SMART" id="SM00244">
    <property type="entry name" value="PHB"/>
    <property type="match status" value="1"/>
</dbReference>
<dbReference type="PANTHER" id="PTHR43327">
    <property type="entry name" value="STOMATIN-LIKE PROTEIN 2, MITOCHONDRIAL"/>
    <property type="match status" value="1"/>
</dbReference>
<dbReference type="CDD" id="cd08829">
    <property type="entry name" value="SPFH_paraslipin"/>
    <property type="match status" value="1"/>
</dbReference>
<dbReference type="Gene3D" id="3.30.479.30">
    <property type="entry name" value="Band 7 domain"/>
    <property type="match status" value="1"/>
</dbReference>
<dbReference type="InterPro" id="IPR001972">
    <property type="entry name" value="Stomatin_HflK_fam"/>
</dbReference>
<dbReference type="SUPFAM" id="SSF117892">
    <property type="entry name" value="Band 7/SPFH domain"/>
    <property type="match status" value="1"/>
</dbReference>
<dbReference type="GeneID" id="42004925"/>
<dbReference type="Pfam" id="PF16200">
    <property type="entry name" value="Band_7_C"/>
    <property type="match status" value="1"/>
</dbReference>
<accession>A0A507BX35</accession>
<gene>
    <name evidence="5" type="ORF">SmJEL517_g03700</name>
</gene>
<evidence type="ECO:0000256" key="2">
    <source>
        <dbReference type="ARBA" id="ARBA00008164"/>
    </source>
</evidence>
<dbReference type="EMBL" id="QEAO01000021">
    <property type="protein sequence ID" value="TPX33367.1"/>
    <property type="molecule type" value="Genomic_DNA"/>
</dbReference>
<dbReference type="InterPro" id="IPR050710">
    <property type="entry name" value="Band7/mec-2_domain"/>
</dbReference>
<keyword evidence="3" id="KW-0496">Mitochondrion</keyword>
<dbReference type="GO" id="GO:0005886">
    <property type="term" value="C:plasma membrane"/>
    <property type="evidence" value="ECO:0007669"/>
    <property type="project" value="UniProtKB-ARBA"/>
</dbReference>
<dbReference type="InterPro" id="IPR032435">
    <property type="entry name" value="STML2-like_C"/>
</dbReference>